<dbReference type="GO" id="GO:0009506">
    <property type="term" value="C:plasmodesma"/>
    <property type="evidence" value="ECO:0007669"/>
    <property type="project" value="TreeGrafter"/>
</dbReference>
<dbReference type="AlphaFoldDB" id="A0A6P6WVM8"/>
<evidence type="ECO:0000256" key="6">
    <source>
        <dbReference type="ARBA" id="ARBA00023157"/>
    </source>
</evidence>
<keyword evidence="6" id="KW-1015">Disulfide bond</keyword>
<evidence type="ECO:0000256" key="1">
    <source>
        <dbReference type="ARBA" id="ARBA00004613"/>
    </source>
</evidence>
<keyword evidence="9" id="KW-1185">Reference proteome</keyword>
<keyword evidence="4" id="KW-0372">Hormone</keyword>
<evidence type="ECO:0000256" key="3">
    <source>
        <dbReference type="ARBA" id="ARBA00022525"/>
    </source>
</evidence>
<evidence type="ECO:0000256" key="8">
    <source>
        <dbReference type="SAM" id="SignalP"/>
    </source>
</evidence>
<organism evidence="9 10">
    <name type="scientific">Coffea arabica</name>
    <name type="common">Arabian coffee</name>
    <dbReference type="NCBI Taxonomy" id="13443"/>
    <lineage>
        <taxon>Eukaryota</taxon>
        <taxon>Viridiplantae</taxon>
        <taxon>Streptophyta</taxon>
        <taxon>Embryophyta</taxon>
        <taxon>Tracheophyta</taxon>
        <taxon>Spermatophyta</taxon>
        <taxon>Magnoliopsida</taxon>
        <taxon>eudicotyledons</taxon>
        <taxon>Gunneridae</taxon>
        <taxon>Pentapetalae</taxon>
        <taxon>asterids</taxon>
        <taxon>lamiids</taxon>
        <taxon>Gentianales</taxon>
        <taxon>Rubiaceae</taxon>
        <taxon>Ixoroideae</taxon>
        <taxon>Gardenieae complex</taxon>
        <taxon>Bertiereae - Coffeeae clade</taxon>
        <taxon>Coffeeae</taxon>
        <taxon>Coffea</taxon>
    </lineage>
</organism>
<comment type="similarity">
    <text evidence="2">Belongs to the plant rapid alkalinization factor (RALF) family.</text>
</comment>
<comment type="subcellular location">
    <subcellularLocation>
        <location evidence="1">Secreted</location>
    </subcellularLocation>
</comment>
<dbReference type="OrthoDB" id="1921542at2759"/>
<dbReference type="InterPro" id="IPR008801">
    <property type="entry name" value="RALF"/>
</dbReference>
<feature type="compositionally biased region" description="Polar residues" evidence="7">
    <location>
        <begin position="87"/>
        <end position="101"/>
    </location>
</feature>
<dbReference type="GO" id="GO:0019722">
    <property type="term" value="P:calcium-mediated signaling"/>
    <property type="evidence" value="ECO:0007669"/>
    <property type="project" value="TreeGrafter"/>
</dbReference>
<name>A0A6P6WVM8_COFAR</name>
<evidence type="ECO:0000256" key="2">
    <source>
        <dbReference type="ARBA" id="ARBA00009178"/>
    </source>
</evidence>
<dbReference type="Pfam" id="PF05498">
    <property type="entry name" value="RALF"/>
    <property type="match status" value="1"/>
</dbReference>
<feature type="region of interest" description="Disordered" evidence="7">
    <location>
        <begin position="73"/>
        <end position="103"/>
    </location>
</feature>
<reference evidence="10" key="2">
    <citation type="submission" date="2025-08" db="UniProtKB">
        <authorList>
            <consortium name="RefSeq"/>
        </authorList>
    </citation>
    <scope>IDENTIFICATION</scope>
    <source>
        <tissue evidence="10">Leaves</tissue>
    </source>
</reference>
<protein>
    <submittedName>
        <fullName evidence="10">Protein RALF-like 32</fullName>
    </submittedName>
</protein>
<dbReference type="GeneID" id="113736642"/>
<feature type="chain" id="PRO_5046607016" evidence="8">
    <location>
        <begin position="29"/>
        <end position="115"/>
    </location>
</feature>
<proteinExistence type="inferred from homology"/>
<feature type="signal peptide" evidence="8">
    <location>
        <begin position="1"/>
        <end position="28"/>
    </location>
</feature>
<evidence type="ECO:0000256" key="5">
    <source>
        <dbReference type="ARBA" id="ARBA00022729"/>
    </source>
</evidence>
<dbReference type="GO" id="GO:0005179">
    <property type="term" value="F:hormone activity"/>
    <property type="evidence" value="ECO:0007669"/>
    <property type="project" value="UniProtKB-KW"/>
</dbReference>
<dbReference type="Proteomes" id="UP001652660">
    <property type="component" value="Chromosome 3e"/>
</dbReference>
<dbReference type="PANTHER" id="PTHR33136:SF4">
    <property type="entry name" value="PROTEIN RALF-LIKE 32"/>
    <property type="match status" value="1"/>
</dbReference>
<evidence type="ECO:0000313" key="9">
    <source>
        <dbReference type="Proteomes" id="UP001652660"/>
    </source>
</evidence>
<dbReference type="GO" id="GO:0005576">
    <property type="term" value="C:extracellular region"/>
    <property type="evidence" value="ECO:0007669"/>
    <property type="project" value="UniProtKB-SubCell"/>
</dbReference>
<evidence type="ECO:0000256" key="7">
    <source>
        <dbReference type="SAM" id="MobiDB-lite"/>
    </source>
</evidence>
<evidence type="ECO:0000256" key="4">
    <source>
        <dbReference type="ARBA" id="ARBA00022702"/>
    </source>
</evidence>
<sequence>MKSVSRKLLSSLFFLLLALLFFIIAVSSVNDARSTCNGSIAECSQDFETLMDSEISRRFLAEKRYISNGALRRDEPACNGGGRGEPYSSSEGCLPPQSNRYNRGCSAYYKCRQNA</sequence>
<keyword evidence="3" id="KW-0964">Secreted</keyword>
<accession>A0A6P6WVM8</accession>
<reference evidence="9" key="1">
    <citation type="journal article" date="2025" name="Foods">
        <title>Unveiling the Microbial Signatures of Arabica Coffee Cherries: Insights into Ripeness Specific Diversity, Functional Traits, and Implications for Quality and Safety.</title>
        <authorList>
            <consortium name="RefSeq"/>
            <person name="Tenea G.N."/>
            <person name="Cifuentes V."/>
            <person name="Reyes P."/>
            <person name="Cevallos-Vallejos M."/>
        </authorList>
    </citation>
    <scope>NUCLEOTIDE SEQUENCE [LARGE SCALE GENOMIC DNA]</scope>
</reference>
<dbReference type="PANTHER" id="PTHR33136">
    <property type="entry name" value="RAPID ALKALINIZATION FACTOR-LIKE"/>
    <property type="match status" value="1"/>
</dbReference>
<keyword evidence="5 8" id="KW-0732">Signal</keyword>
<dbReference type="RefSeq" id="XP_027119503.2">
    <property type="nucleotide sequence ID" value="XM_027263702.2"/>
</dbReference>
<evidence type="ECO:0000313" key="10">
    <source>
        <dbReference type="RefSeq" id="XP_027119503.2"/>
    </source>
</evidence>
<gene>
    <name evidence="10" type="primary">LOC113736642</name>
</gene>